<name>A0ABT5KBZ7_9BURK</name>
<dbReference type="PROSITE" id="PS50109">
    <property type="entry name" value="HIS_KIN"/>
    <property type="match status" value="1"/>
</dbReference>
<keyword evidence="3 5" id="KW-0597">Phosphoprotein</keyword>
<dbReference type="RefSeq" id="WP_273599757.1">
    <property type="nucleotide sequence ID" value="NZ_JAQQXT010000004.1"/>
</dbReference>
<keyword evidence="10" id="KW-1185">Reference proteome</keyword>
<comment type="catalytic activity">
    <reaction evidence="1">
        <text>ATP + protein L-histidine = ADP + protein N-phospho-L-histidine.</text>
        <dbReference type="EC" id="2.7.13.3"/>
    </reaction>
</comment>
<dbReference type="CDD" id="cd00082">
    <property type="entry name" value="HisKA"/>
    <property type="match status" value="1"/>
</dbReference>
<dbReference type="SMART" id="SM00387">
    <property type="entry name" value="HATPase_c"/>
    <property type="match status" value="1"/>
</dbReference>
<keyword evidence="9" id="KW-0067">ATP-binding</keyword>
<dbReference type="Gene3D" id="3.30.565.10">
    <property type="entry name" value="Histidine kinase-like ATPase, C-terminal domain"/>
    <property type="match status" value="1"/>
</dbReference>
<dbReference type="SMART" id="SM00388">
    <property type="entry name" value="HisKA"/>
    <property type="match status" value="1"/>
</dbReference>
<evidence type="ECO:0000256" key="2">
    <source>
        <dbReference type="ARBA" id="ARBA00012438"/>
    </source>
</evidence>
<dbReference type="SUPFAM" id="SSF52172">
    <property type="entry name" value="CheY-like"/>
    <property type="match status" value="1"/>
</dbReference>
<keyword evidence="6" id="KW-1133">Transmembrane helix</keyword>
<dbReference type="SUPFAM" id="SSF55874">
    <property type="entry name" value="ATPase domain of HSP90 chaperone/DNA topoisomerase II/histidine kinase"/>
    <property type="match status" value="1"/>
</dbReference>
<accession>A0ABT5KBZ7</accession>
<dbReference type="CDD" id="cd16922">
    <property type="entry name" value="HATPase_EvgS-ArcB-TorS-like"/>
    <property type="match status" value="1"/>
</dbReference>
<comment type="caution">
    <text evidence="9">The sequence shown here is derived from an EMBL/GenBank/DDBJ whole genome shotgun (WGS) entry which is preliminary data.</text>
</comment>
<dbReference type="Pfam" id="PF02518">
    <property type="entry name" value="HATPase_c"/>
    <property type="match status" value="1"/>
</dbReference>
<dbReference type="Pfam" id="PF00072">
    <property type="entry name" value="Response_reg"/>
    <property type="match status" value="1"/>
</dbReference>
<dbReference type="CDD" id="cd17546">
    <property type="entry name" value="REC_hyHK_CKI1_RcsC-like"/>
    <property type="match status" value="1"/>
</dbReference>
<proteinExistence type="predicted"/>
<evidence type="ECO:0000313" key="9">
    <source>
        <dbReference type="EMBL" id="MDC8771461.1"/>
    </source>
</evidence>
<protein>
    <recommendedName>
        <fullName evidence="2">histidine kinase</fullName>
        <ecNumber evidence="2">2.7.13.3</ecNumber>
    </recommendedName>
</protein>
<feature type="transmembrane region" description="Helical" evidence="6">
    <location>
        <begin position="313"/>
        <end position="336"/>
    </location>
</feature>
<dbReference type="InterPro" id="IPR011006">
    <property type="entry name" value="CheY-like_superfamily"/>
</dbReference>
<organism evidence="9 10">
    <name type="scientific">Roseateles albus</name>
    <dbReference type="NCBI Taxonomy" id="2987525"/>
    <lineage>
        <taxon>Bacteria</taxon>
        <taxon>Pseudomonadati</taxon>
        <taxon>Pseudomonadota</taxon>
        <taxon>Betaproteobacteria</taxon>
        <taxon>Burkholderiales</taxon>
        <taxon>Sphaerotilaceae</taxon>
        <taxon>Roseateles</taxon>
    </lineage>
</organism>
<evidence type="ECO:0000256" key="1">
    <source>
        <dbReference type="ARBA" id="ARBA00000085"/>
    </source>
</evidence>
<dbReference type="PANTHER" id="PTHR45339:SF1">
    <property type="entry name" value="HYBRID SIGNAL TRANSDUCTION HISTIDINE KINASE J"/>
    <property type="match status" value="1"/>
</dbReference>
<dbReference type="SUPFAM" id="SSF47384">
    <property type="entry name" value="Homodimeric domain of signal transducing histidine kinase"/>
    <property type="match status" value="1"/>
</dbReference>
<evidence type="ECO:0000256" key="6">
    <source>
        <dbReference type="SAM" id="Phobius"/>
    </source>
</evidence>
<dbReference type="InterPro" id="IPR005467">
    <property type="entry name" value="His_kinase_dom"/>
</dbReference>
<dbReference type="InterPro" id="IPR004358">
    <property type="entry name" value="Sig_transdc_His_kin-like_C"/>
</dbReference>
<keyword evidence="9" id="KW-0547">Nucleotide-binding</keyword>
<dbReference type="Pfam" id="PF00512">
    <property type="entry name" value="HisKA"/>
    <property type="match status" value="1"/>
</dbReference>
<evidence type="ECO:0000256" key="5">
    <source>
        <dbReference type="PROSITE-ProRule" id="PRU00169"/>
    </source>
</evidence>
<feature type="domain" description="Histidine kinase" evidence="7">
    <location>
        <begin position="628"/>
        <end position="846"/>
    </location>
</feature>
<evidence type="ECO:0000313" key="10">
    <source>
        <dbReference type="Proteomes" id="UP001221189"/>
    </source>
</evidence>
<feature type="transmembrane region" description="Helical" evidence="6">
    <location>
        <begin position="412"/>
        <end position="431"/>
    </location>
</feature>
<evidence type="ECO:0000259" key="8">
    <source>
        <dbReference type="PROSITE" id="PS50110"/>
    </source>
</evidence>
<dbReference type="InterPro" id="IPR003594">
    <property type="entry name" value="HATPase_dom"/>
</dbReference>
<dbReference type="EMBL" id="JAQQXT010000004">
    <property type="protein sequence ID" value="MDC8771461.1"/>
    <property type="molecule type" value="Genomic_DNA"/>
</dbReference>
<feature type="transmembrane region" description="Helical" evidence="6">
    <location>
        <begin position="246"/>
        <end position="265"/>
    </location>
</feature>
<feature type="transmembrane region" description="Helical" evidence="6">
    <location>
        <begin position="181"/>
        <end position="199"/>
    </location>
</feature>
<gene>
    <name evidence="9" type="ORF">PRZ03_07740</name>
</gene>
<dbReference type="PROSITE" id="PS50110">
    <property type="entry name" value="RESPONSE_REGULATORY"/>
    <property type="match status" value="1"/>
</dbReference>
<keyword evidence="6" id="KW-0472">Membrane</keyword>
<dbReference type="InterPro" id="IPR001789">
    <property type="entry name" value="Sig_transdc_resp-reg_receiver"/>
</dbReference>
<evidence type="ECO:0000259" key="7">
    <source>
        <dbReference type="PROSITE" id="PS50109"/>
    </source>
</evidence>
<keyword evidence="6" id="KW-0812">Transmembrane</keyword>
<feature type="transmembrane region" description="Helical" evidence="6">
    <location>
        <begin position="285"/>
        <end position="301"/>
    </location>
</feature>
<reference evidence="9 10" key="1">
    <citation type="submission" date="2022-10" db="EMBL/GenBank/DDBJ databases">
        <title>Paucibacter sp. hw1 Genome sequencing.</title>
        <authorList>
            <person name="Park S."/>
        </authorList>
    </citation>
    <scope>NUCLEOTIDE SEQUENCE [LARGE SCALE GENOMIC DNA]</scope>
    <source>
        <strain evidence="10">hw1</strain>
    </source>
</reference>
<feature type="transmembrane region" description="Helical" evidence="6">
    <location>
        <begin position="348"/>
        <end position="368"/>
    </location>
</feature>
<dbReference type="GO" id="GO:0005524">
    <property type="term" value="F:ATP binding"/>
    <property type="evidence" value="ECO:0007669"/>
    <property type="project" value="UniProtKB-KW"/>
</dbReference>
<dbReference type="InterPro" id="IPR036890">
    <property type="entry name" value="HATPase_C_sf"/>
</dbReference>
<dbReference type="PRINTS" id="PR00344">
    <property type="entry name" value="BCTRLSENSOR"/>
</dbReference>
<dbReference type="SMART" id="SM00448">
    <property type="entry name" value="REC"/>
    <property type="match status" value="1"/>
</dbReference>
<feature type="transmembrane region" description="Helical" evidence="6">
    <location>
        <begin position="205"/>
        <end position="226"/>
    </location>
</feature>
<sequence length="996" mass="106894">MPMDSASLDVPAAPATALAPAPAGPNDALRWKVLLLAFCLICGGLRLWALAYIDRSVVAEAAGGMGAEFNWKFKGLLWMNEVVSVEPDSDLARQGVRPGDRISYDLPADTWRYKGIGEPIAVTIESQGQLRHLTALTIPDPGRITPLAVAALLGDWIDSCMALLVATILAWRGAANKPIRALSIALAIYSVVGMTQGLPGGMVQNLLSVFSMNVLFVLSTGAYLYFAITFGDRQNRLSQAWVHRGFVVLMGLGLIIALFDAGLLLRWWPLPAEWKRFSETLTNNYAAFINVISLTFLFSTWRRAAGAERYRAAWVGICVGLLLLSGMVFGVASALIVRTFENEFMVRLAQVGLDIVAMLGLAYAVLRHRVFGFGFALNRALVWGLVLAVLLAGVALLRMLGARWPVLADPKVAAGVTVPLALLFAGAVPRLRGWADGVVQQLFFSNWRNREEQLWMAARSAATLQGQDALLQHYLAAIGGFADGARAAVYRVGAEQCERLASTAASAASAPELPVALTLTPADLRGILAHRLPAALAALVGVDGLAIPIKHRELLSGFLLLNTRPDAAPYRPDEVRALARATEMMQEDLQADAGRSQAQLLEQKLAAELAAREAAQSANAAKSAFLATVSHEIRTPMNGVIGMSGLLLSSTLSEEQRDNAQTIRDSAEALLTIINDVLDFSKIEAGKMELEAQPFDLRECVRLALDLVSVRAGQKGLRLSCHIGAEVPVAVVGDAAHLRQILLNLLSNALKFTDAGEVALSVTAPRSGRLAFEVRDTGIGLSEEGRSRLFQRFSQADSSISSRYGGTGLGLAISRQLAELMGGSMGVESAGLGQGCRFQFDIDAPAADTALLPQRSAAPTTALDPQMAVRHPLRILLAEDNGVNQKLALRLLEQMGYRADLAGNGREALDCVARQPYDLVLMDVRMPVMDGLEATRAITARWAAGQRPRIVAMTANALNGDRPQCLSAGMDEHLSKPLRVEALIAELSATARRVDA</sequence>
<dbReference type="EC" id="2.7.13.3" evidence="2"/>
<dbReference type="Gene3D" id="3.40.50.2300">
    <property type="match status" value="1"/>
</dbReference>
<dbReference type="Gene3D" id="1.10.287.130">
    <property type="match status" value="1"/>
</dbReference>
<dbReference type="InterPro" id="IPR036097">
    <property type="entry name" value="HisK_dim/P_sf"/>
</dbReference>
<keyword evidence="4" id="KW-0902">Two-component regulatory system</keyword>
<feature type="modified residue" description="4-aspartylphosphate" evidence="5">
    <location>
        <position position="923"/>
    </location>
</feature>
<dbReference type="InterPro" id="IPR003661">
    <property type="entry name" value="HisK_dim/P_dom"/>
</dbReference>
<dbReference type="Proteomes" id="UP001221189">
    <property type="component" value="Unassembled WGS sequence"/>
</dbReference>
<evidence type="ECO:0000256" key="3">
    <source>
        <dbReference type="ARBA" id="ARBA00022553"/>
    </source>
</evidence>
<feature type="transmembrane region" description="Helical" evidence="6">
    <location>
        <begin position="33"/>
        <end position="53"/>
    </location>
</feature>
<evidence type="ECO:0000256" key="4">
    <source>
        <dbReference type="ARBA" id="ARBA00023012"/>
    </source>
</evidence>
<feature type="transmembrane region" description="Helical" evidence="6">
    <location>
        <begin position="380"/>
        <end position="400"/>
    </location>
</feature>
<dbReference type="PANTHER" id="PTHR45339">
    <property type="entry name" value="HYBRID SIGNAL TRANSDUCTION HISTIDINE KINASE J"/>
    <property type="match status" value="1"/>
</dbReference>
<feature type="domain" description="Response regulatory" evidence="8">
    <location>
        <begin position="874"/>
        <end position="991"/>
    </location>
</feature>